<dbReference type="NCBIfam" id="TIGR02481">
    <property type="entry name" value="hemeryth_dom"/>
    <property type="match status" value="1"/>
</dbReference>
<dbReference type="Gene3D" id="1.20.120.50">
    <property type="entry name" value="Hemerythrin-like"/>
    <property type="match status" value="1"/>
</dbReference>
<evidence type="ECO:0000256" key="3">
    <source>
        <dbReference type="ARBA" id="ARBA00022723"/>
    </source>
</evidence>
<dbReference type="InterPro" id="IPR012312">
    <property type="entry name" value="Hemerythrin-like"/>
</dbReference>
<dbReference type="InterPro" id="IPR050669">
    <property type="entry name" value="Hemerythrin"/>
</dbReference>
<dbReference type="PROSITE" id="PS00550">
    <property type="entry name" value="HEMERYTHRINS"/>
    <property type="match status" value="1"/>
</dbReference>
<keyword evidence="3" id="KW-0479">Metal-binding</keyword>
<evidence type="ECO:0000313" key="6">
    <source>
        <dbReference type="EMBL" id="QQN88526.1"/>
    </source>
</evidence>
<comment type="similarity">
    <text evidence="1">Belongs to the hemerythrin family.</text>
</comment>
<dbReference type="RefSeq" id="WP_180017185.1">
    <property type="nucleotide sequence ID" value="NZ_CP060811.1"/>
</dbReference>
<dbReference type="NCBIfam" id="NF033749">
    <property type="entry name" value="bact_hemeryth"/>
    <property type="match status" value="1"/>
</dbReference>
<keyword evidence="2" id="KW-0561">Oxygen transport</keyword>
<dbReference type="PANTHER" id="PTHR37164:SF1">
    <property type="entry name" value="BACTERIOHEMERYTHRIN"/>
    <property type="match status" value="1"/>
</dbReference>
<evidence type="ECO:0000259" key="5">
    <source>
        <dbReference type="Pfam" id="PF01814"/>
    </source>
</evidence>
<sequence>MEWNESYNIGIEVIDHQHRQILDYINALEQVKSTGDRDKIREVLDDLIDYTQSHFSFEENLLEQVSYQYLTSHRGIHELFVKKLNDYRLKFEQGQSIEKDLYRLLSKWLINHIQHDDQDYVEAVRDNMLSYLRTQEKKKGKGWFARFFS</sequence>
<evidence type="ECO:0000256" key="1">
    <source>
        <dbReference type="ARBA" id="ARBA00010587"/>
    </source>
</evidence>
<dbReference type="GO" id="GO:0005344">
    <property type="term" value="F:oxygen carrier activity"/>
    <property type="evidence" value="ECO:0007669"/>
    <property type="project" value="UniProtKB-KW"/>
</dbReference>
<evidence type="ECO:0000256" key="4">
    <source>
        <dbReference type="ARBA" id="ARBA00023004"/>
    </source>
</evidence>
<accession>A0A7T8APY0</accession>
<feature type="domain" description="Hemerythrin-like" evidence="5">
    <location>
        <begin position="10"/>
        <end position="123"/>
    </location>
</feature>
<dbReference type="NCBIfam" id="NF002007">
    <property type="entry name" value="PRK00808.1"/>
    <property type="match status" value="1"/>
</dbReference>
<proteinExistence type="inferred from homology"/>
<dbReference type="Proteomes" id="UP000596079">
    <property type="component" value="Chromosome"/>
</dbReference>
<keyword evidence="2" id="KW-0813">Transport</keyword>
<evidence type="ECO:0000256" key="2">
    <source>
        <dbReference type="ARBA" id="ARBA00022621"/>
    </source>
</evidence>
<organism evidence="6 7">
    <name type="scientific">Acinetobacter variabilis</name>
    <dbReference type="NCBI Taxonomy" id="70346"/>
    <lineage>
        <taxon>Bacteria</taxon>
        <taxon>Pseudomonadati</taxon>
        <taxon>Pseudomonadota</taxon>
        <taxon>Gammaproteobacteria</taxon>
        <taxon>Moraxellales</taxon>
        <taxon>Moraxellaceae</taxon>
        <taxon>Acinetobacter</taxon>
    </lineage>
</organism>
<protein>
    <submittedName>
        <fullName evidence="6">Bacteriohemerythrin</fullName>
    </submittedName>
</protein>
<dbReference type="InterPro" id="IPR012827">
    <property type="entry name" value="Hemerythrin_metal-bd"/>
</dbReference>
<dbReference type="EMBL" id="CP060811">
    <property type="protein sequence ID" value="QQN88526.1"/>
    <property type="molecule type" value="Genomic_DNA"/>
</dbReference>
<dbReference type="Pfam" id="PF01814">
    <property type="entry name" value="Hemerythrin"/>
    <property type="match status" value="1"/>
</dbReference>
<evidence type="ECO:0000313" key="7">
    <source>
        <dbReference type="Proteomes" id="UP000596079"/>
    </source>
</evidence>
<dbReference type="SUPFAM" id="SSF47188">
    <property type="entry name" value="Hemerythrin-like"/>
    <property type="match status" value="1"/>
</dbReference>
<keyword evidence="4" id="KW-0408">Iron</keyword>
<dbReference type="PANTHER" id="PTHR37164">
    <property type="entry name" value="BACTERIOHEMERYTHRIN"/>
    <property type="match status" value="1"/>
</dbReference>
<dbReference type="InterPro" id="IPR016131">
    <property type="entry name" value="Haemerythrin_Fe_BS"/>
</dbReference>
<dbReference type="GO" id="GO:0046872">
    <property type="term" value="F:metal ion binding"/>
    <property type="evidence" value="ECO:0007669"/>
    <property type="project" value="UniProtKB-KW"/>
</dbReference>
<gene>
    <name evidence="6" type="ORF">IAQ69_02200</name>
</gene>
<dbReference type="AlphaFoldDB" id="A0A7T8APY0"/>
<dbReference type="InterPro" id="IPR035938">
    <property type="entry name" value="Hemerythrin-like_sf"/>
</dbReference>
<reference evidence="6 7" key="1">
    <citation type="submission" date="2020-08" db="EMBL/GenBank/DDBJ databases">
        <title>Emergence of ISAba1-mediated novel tet(X) in Acinetobacter variabilis from a chicken farm.</title>
        <authorList>
            <person name="Peng K."/>
            <person name="Li R."/>
        </authorList>
    </citation>
    <scope>NUCLEOTIDE SEQUENCE [LARGE SCALE GENOMIC DNA]</scope>
    <source>
        <strain evidence="6 7">XM9F202-2</strain>
    </source>
</reference>
<name>A0A7T8APY0_9GAMM</name>
<dbReference type="CDD" id="cd12107">
    <property type="entry name" value="Hemerythrin"/>
    <property type="match status" value="1"/>
</dbReference>